<dbReference type="PANTHER" id="PTHR12428:SF65">
    <property type="entry name" value="CYTOCHROME C OXIDASE ASSEMBLY PROTEIN COX18, MITOCHONDRIAL"/>
    <property type="match status" value="1"/>
</dbReference>
<evidence type="ECO:0000259" key="15">
    <source>
        <dbReference type="Pfam" id="PF02096"/>
    </source>
</evidence>
<dbReference type="Proteomes" id="UP001181347">
    <property type="component" value="Unassembled WGS sequence"/>
</dbReference>
<evidence type="ECO:0000259" key="16">
    <source>
        <dbReference type="Pfam" id="PF14849"/>
    </source>
</evidence>
<feature type="coiled-coil region" evidence="14">
    <location>
        <begin position="626"/>
        <end position="653"/>
    </location>
</feature>
<evidence type="ECO:0000256" key="8">
    <source>
        <dbReference type="ARBA" id="ARBA00022989"/>
    </source>
</evidence>
<dbReference type="Pfam" id="PF02096">
    <property type="entry name" value="60KD_IMP"/>
    <property type="match status" value="1"/>
</dbReference>
<feature type="transmembrane region" description="Helical" evidence="13">
    <location>
        <begin position="592"/>
        <end position="612"/>
    </location>
</feature>
<proteinExistence type="inferred from homology"/>
<evidence type="ECO:0000256" key="2">
    <source>
        <dbReference type="ARBA" id="ARBA00010527"/>
    </source>
</evidence>
<keyword evidence="7 13" id="KW-0653">Protein transport</keyword>
<feature type="transmembrane region" description="Helical" evidence="13">
    <location>
        <begin position="6"/>
        <end position="24"/>
    </location>
</feature>
<dbReference type="InterPro" id="IPR038221">
    <property type="entry name" value="YidC_periplasmic_sf"/>
</dbReference>
<comment type="subcellular location">
    <subcellularLocation>
        <location evidence="1">Cell inner membrane</location>
        <topology evidence="1">Multi-pass membrane protein</topology>
    </subcellularLocation>
    <subcellularLocation>
        <location evidence="13">Cell membrane</location>
        <topology evidence="13">Multi-pass membrane protein</topology>
    </subcellularLocation>
</comment>
<dbReference type="InterPro" id="IPR001708">
    <property type="entry name" value="YidC/ALB3/OXA1/COX18"/>
</dbReference>
<keyword evidence="14" id="KW-0175">Coiled coil</keyword>
<dbReference type="PRINTS" id="PR00701">
    <property type="entry name" value="60KDINNERMP"/>
</dbReference>
<feature type="transmembrane region" description="Helical" evidence="13">
    <location>
        <begin position="406"/>
        <end position="430"/>
    </location>
</feature>
<comment type="subunit">
    <text evidence="13">Interacts with the Sec translocase complex via SecD. Specifically interacts with transmembrane segments of nascent integral membrane proteins during membrane integration.</text>
</comment>
<feature type="domain" description="Membrane insertase YidC/Oxa/ALB C-terminal" evidence="15">
    <location>
        <begin position="410"/>
        <end position="610"/>
    </location>
</feature>
<dbReference type="EMBL" id="VVND01000016">
    <property type="protein sequence ID" value="KAA3158648.1"/>
    <property type="molecule type" value="Genomic_DNA"/>
</dbReference>
<evidence type="ECO:0000256" key="10">
    <source>
        <dbReference type="ARBA" id="ARBA00023186"/>
    </source>
</evidence>
<comment type="function">
    <text evidence="13">Required for the insertion and/or proper folding and/or complex formation of integral membrane proteins into the membrane. Involved in integration of membrane proteins that insert both dependently and independently of the Sec translocase complex, as well as at least some lipoproteins. Aids folding of multispanning membrane proteins.</text>
</comment>
<dbReference type="PANTHER" id="PTHR12428">
    <property type="entry name" value="OXA1"/>
    <property type="match status" value="1"/>
</dbReference>
<dbReference type="InterPro" id="IPR019998">
    <property type="entry name" value="Membr_insert_YidC"/>
</dbReference>
<feature type="transmembrane region" description="Helical" evidence="13">
    <location>
        <begin position="535"/>
        <end position="554"/>
    </location>
</feature>
<feature type="transmembrane region" description="Helical" evidence="13">
    <location>
        <begin position="566"/>
        <end position="586"/>
    </location>
</feature>
<dbReference type="NCBIfam" id="NF002356">
    <property type="entry name" value="PRK01318.2-3"/>
    <property type="match status" value="1"/>
</dbReference>
<dbReference type="AlphaFoldDB" id="A0AAE4LL01"/>
<dbReference type="GO" id="GO:0051205">
    <property type="term" value="P:protein insertion into membrane"/>
    <property type="evidence" value="ECO:0007669"/>
    <property type="project" value="TreeGrafter"/>
</dbReference>
<evidence type="ECO:0000256" key="6">
    <source>
        <dbReference type="ARBA" id="ARBA00022692"/>
    </source>
</evidence>
<evidence type="ECO:0000256" key="11">
    <source>
        <dbReference type="ARBA" id="ARBA00033245"/>
    </source>
</evidence>
<evidence type="ECO:0000256" key="14">
    <source>
        <dbReference type="SAM" id="Coils"/>
    </source>
</evidence>
<reference evidence="17 19" key="1">
    <citation type="journal article" date="2019" name="Nat. Med.">
        <title>A library of human gut bacterial isolates paired with longitudinal multiomics data enables mechanistic microbiome research.</title>
        <authorList>
            <person name="Poyet M."/>
            <person name="Groussin M."/>
            <person name="Gibbons S.M."/>
            <person name="Avila-Pacheco J."/>
            <person name="Jiang X."/>
            <person name="Kearney S.M."/>
            <person name="Perrotta A.R."/>
            <person name="Berdy B."/>
            <person name="Zhao S."/>
            <person name="Lieberman T.D."/>
            <person name="Swanson P.K."/>
            <person name="Smith M."/>
            <person name="Roesemann S."/>
            <person name="Alexander J.E."/>
            <person name="Rich S.A."/>
            <person name="Livny J."/>
            <person name="Vlamakis H."/>
            <person name="Clish C."/>
            <person name="Bullock K."/>
            <person name="Deik A."/>
            <person name="Scott J."/>
            <person name="Pierce K.A."/>
            <person name="Xavier R.J."/>
            <person name="Alm E.J."/>
        </authorList>
    </citation>
    <scope>NUCLEOTIDE SEQUENCE [LARGE SCALE GENOMIC DNA]</scope>
    <source>
        <strain evidence="17 19">BIOML-A1</strain>
    </source>
</reference>
<feature type="transmembrane region" description="Helical" evidence="13">
    <location>
        <begin position="477"/>
        <end position="498"/>
    </location>
</feature>
<dbReference type="NCBIfam" id="TIGR03593">
    <property type="entry name" value="yidC_nterm"/>
    <property type="match status" value="1"/>
</dbReference>
<evidence type="ECO:0000313" key="20">
    <source>
        <dbReference type="Proteomes" id="UP001181347"/>
    </source>
</evidence>
<dbReference type="CDD" id="cd20070">
    <property type="entry name" value="5TM_YidC_Alb3"/>
    <property type="match status" value="1"/>
</dbReference>
<dbReference type="HAMAP" id="MF_01810">
    <property type="entry name" value="YidC_type1"/>
    <property type="match status" value="1"/>
</dbReference>
<evidence type="ECO:0000256" key="7">
    <source>
        <dbReference type="ARBA" id="ARBA00022927"/>
    </source>
</evidence>
<dbReference type="Proteomes" id="UP000324870">
    <property type="component" value="Unassembled WGS sequence"/>
</dbReference>
<evidence type="ECO:0000256" key="13">
    <source>
        <dbReference type="HAMAP-Rule" id="MF_01810"/>
    </source>
</evidence>
<dbReference type="EMBL" id="JAWDES010000005">
    <property type="protein sequence ID" value="MDU0259691.1"/>
    <property type="molecule type" value="Genomic_DNA"/>
</dbReference>
<comment type="caution">
    <text evidence="18">The sequence shown here is derived from an EMBL/GenBank/DDBJ whole genome shotgun (WGS) entry which is preliminary data.</text>
</comment>
<keyword evidence="8 13" id="KW-1133">Transmembrane helix</keyword>
<organism evidence="18 20">
    <name type="scientific">Alistipes finegoldii</name>
    <dbReference type="NCBI Taxonomy" id="214856"/>
    <lineage>
        <taxon>Bacteria</taxon>
        <taxon>Pseudomonadati</taxon>
        <taxon>Bacteroidota</taxon>
        <taxon>Bacteroidia</taxon>
        <taxon>Bacteroidales</taxon>
        <taxon>Rikenellaceae</taxon>
        <taxon>Alistipes</taxon>
    </lineage>
</organism>
<evidence type="ECO:0000256" key="3">
    <source>
        <dbReference type="ARBA" id="ARBA00015325"/>
    </source>
</evidence>
<comment type="similarity">
    <text evidence="2 13">Belongs to the OXA1/ALB3/YidC family. Type 1 subfamily.</text>
</comment>
<dbReference type="InterPro" id="IPR028053">
    <property type="entry name" value="Membr_insert_YidC_N"/>
</dbReference>
<reference evidence="18" key="2">
    <citation type="submission" date="2023-10" db="EMBL/GenBank/DDBJ databases">
        <title>Genome Sequence of the Bacteria from From Gut Wall in Crohn's Disease.</title>
        <authorList>
            <person name="Rodriguez-Palacios A."/>
        </authorList>
    </citation>
    <scope>NUCLEOTIDE SEQUENCE</scope>
    <source>
        <strain evidence="18">CavFT-hAR58</strain>
    </source>
</reference>
<accession>A0AAE4LL01</accession>
<evidence type="ECO:0000256" key="1">
    <source>
        <dbReference type="ARBA" id="ARBA00004429"/>
    </source>
</evidence>
<evidence type="ECO:0000256" key="12">
    <source>
        <dbReference type="ARBA" id="ARBA00033342"/>
    </source>
</evidence>
<protein>
    <recommendedName>
        <fullName evidence="3 13">Membrane protein insertase YidC</fullName>
    </recommendedName>
    <alternativeName>
        <fullName evidence="12 13">Foldase YidC</fullName>
    </alternativeName>
    <alternativeName>
        <fullName evidence="11 13">Membrane integrase YidC</fullName>
    </alternativeName>
    <alternativeName>
        <fullName evidence="13">Membrane protein YidC</fullName>
    </alternativeName>
</protein>
<gene>
    <name evidence="13 18" type="primary">yidC</name>
    <name evidence="17" type="ORF">F2A26_10580</name>
    <name evidence="18" type="ORF">RVH17_06125</name>
</gene>
<dbReference type="Gene3D" id="2.70.98.90">
    <property type="match status" value="1"/>
</dbReference>
<keyword evidence="9 13" id="KW-0472">Membrane</keyword>
<evidence type="ECO:0000313" key="17">
    <source>
        <dbReference type="EMBL" id="KAA3158648.1"/>
    </source>
</evidence>
<evidence type="ECO:0000256" key="5">
    <source>
        <dbReference type="ARBA" id="ARBA00022475"/>
    </source>
</evidence>
<sequence>MDKKTILGIVVVAVLFLGFAYVNTKQQEKYQQEMAAWQAYQDSVAAASRPAVPAADSVAGGAAESAVAASGETTAPEAEADLAQTVRQRRIAAMGEYLTAAQEAEPEEFTVENEVMTVRFSTRGGQITGVTLKDYTKYAPRGQRDQLIELMDPASARFDMSFYVKNGLNNVKVNTMDYVFRAEPVETAGDARRVTMRLAVAENAWLEYEYLIYNKQAPERDYLVDFNVRLVNMAPQMANQTSIGIDWSNVSYQNEKGFQNENMYTTLAYRFPGESSIEELGMSDGAKSKSVSTAVNWVAFKQQFFSSVFIAPQNVSSANMAFDTAAPGSELLKSFSVQMAVPYSAQVEGYDFAFYFGPNKYAILKKVTDNNGADLHMERLIPLGWGIFGWVNRWCVIPVFDFLRNYIGSFGIIILILVILVKLVISPLTYKSYVSMAKMRLIKPQVDELNKKYPKKEDAMKKQQATMELYKKAGINPMGGCIPMLIQLPILIAMFRFFPASIELREQPFLWADDLSSYDSIVNLPFSIPFYGDHVSLFALLMAVSLFGYSYFNYQQTASSQPQMAGMKFMMVYMMPIMMLLWFNSYSSGLCYYYLLSNLFTIGQTLVIRRIVDDEKIHAVMQANAARKSKGKKSKFQQRYEELMRQQEAQQRAKRK</sequence>
<dbReference type="RefSeq" id="WP_009598870.1">
    <property type="nucleotide sequence ID" value="NZ_BAAFKU010000004.1"/>
</dbReference>
<evidence type="ECO:0000313" key="19">
    <source>
        <dbReference type="Proteomes" id="UP000324870"/>
    </source>
</evidence>
<keyword evidence="4 13" id="KW-0813">Transport</keyword>
<keyword evidence="19" id="KW-1185">Reference proteome</keyword>
<dbReference type="GO" id="GO:0005886">
    <property type="term" value="C:plasma membrane"/>
    <property type="evidence" value="ECO:0007669"/>
    <property type="project" value="UniProtKB-SubCell"/>
</dbReference>
<dbReference type="OMA" id="WGIFGWI"/>
<dbReference type="CDD" id="cd19961">
    <property type="entry name" value="EcYidC-like_peri"/>
    <property type="match status" value="1"/>
</dbReference>
<evidence type="ECO:0000313" key="18">
    <source>
        <dbReference type="EMBL" id="MDU0259691.1"/>
    </source>
</evidence>
<evidence type="ECO:0000256" key="9">
    <source>
        <dbReference type="ARBA" id="ARBA00023136"/>
    </source>
</evidence>
<name>A0AAE4LL01_9BACT</name>
<keyword evidence="6 13" id="KW-0812">Transmembrane</keyword>
<dbReference type="InterPro" id="IPR047196">
    <property type="entry name" value="YidC_ALB_C"/>
</dbReference>
<dbReference type="Pfam" id="PF14849">
    <property type="entry name" value="YidC_periplas"/>
    <property type="match status" value="1"/>
</dbReference>
<dbReference type="NCBIfam" id="TIGR03592">
    <property type="entry name" value="yidC_oxa1_cterm"/>
    <property type="match status" value="1"/>
</dbReference>
<keyword evidence="5 13" id="KW-1003">Cell membrane</keyword>
<evidence type="ECO:0000256" key="4">
    <source>
        <dbReference type="ARBA" id="ARBA00022448"/>
    </source>
</evidence>
<keyword evidence="10 13" id="KW-0143">Chaperone</keyword>
<dbReference type="GO" id="GO:0032977">
    <property type="term" value="F:membrane insertase activity"/>
    <property type="evidence" value="ECO:0007669"/>
    <property type="project" value="InterPro"/>
</dbReference>
<feature type="domain" description="Membrane insertase YidC N-terminal" evidence="16">
    <location>
        <begin position="109"/>
        <end position="386"/>
    </location>
</feature>
<dbReference type="GO" id="GO:0015031">
    <property type="term" value="P:protein transport"/>
    <property type="evidence" value="ECO:0007669"/>
    <property type="project" value="UniProtKB-KW"/>
</dbReference>
<dbReference type="InterPro" id="IPR028055">
    <property type="entry name" value="YidC/Oxa/ALB_C"/>
</dbReference>